<reference evidence="2" key="1">
    <citation type="journal article" date="2019" name="Int. J. Syst. Evol. Microbiol.">
        <title>The Global Catalogue of Microorganisms (GCM) 10K type strain sequencing project: providing services to taxonomists for standard genome sequencing and annotation.</title>
        <authorList>
            <consortium name="The Broad Institute Genomics Platform"/>
            <consortium name="The Broad Institute Genome Sequencing Center for Infectious Disease"/>
            <person name="Wu L."/>
            <person name="Ma J."/>
        </authorList>
    </citation>
    <scope>NUCLEOTIDE SEQUENCE [LARGE SCALE GENOMIC DNA]</scope>
    <source>
        <strain evidence="2">CCM 8937</strain>
    </source>
</reference>
<sequence>MTFDPVKLKFAQYPQRAFHHVPSALQAALRPWQSATNNQPDLQIFFVFSLVEMQTVITEVARSKQLTPTGYLYLVYPKLSSKKYTGIHRDSIFPYLKVDEATGEVPNSGLKFSRMVSFDEDFTVVGLKWLTGQQRSTNVASQRVQDYINYLPEIQQRLTQMAPTSAVFFQQLTPGYQRDWARYLYSPKTATTRENHYQTFLKALALQCPSYQHYRKMQQ</sequence>
<accession>A0ABW4BJI6</accession>
<evidence type="ECO:0000313" key="1">
    <source>
        <dbReference type="EMBL" id="MFD1410412.1"/>
    </source>
</evidence>
<evidence type="ECO:0000313" key="2">
    <source>
        <dbReference type="Proteomes" id="UP001597191"/>
    </source>
</evidence>
<organism evidence="1 2">
    <name type="scientific">Lapidilactobacillus gannanensis</name>
    <dbReference type="NCBI Taxonomy" id="2486002"/>
    <lineage>
        <taxon>Bacteria</taxon>
        <taxon>Bacillati</taxon>
        <taxon>Bacillota</taxon>
        <taxon>Bacilli</taxon>
        <taxon>Lactobacillales</taxon>
        <taxon>Lactobacillaceae</taxon>
        <taxon>Lapidilactobacillus</taxon>
    </lineage>
</organism>
<dbReference type="EMBL" id="JBHTOH010000015">
    <property type="protein sequence ID" value="MFD1410412.1"/>
    <property type="molecule type" value="Genomic_DNA"/>
</dbReference>
<name>A0ABW4BJI6_9LACO</name>
<dbReference type="RefSeq" id="WP_225420140.1">
    <property type="nucleotide sequence ID" value="NZ_JBHTOH010000015.1"/>
</dbReference>
<keyword evidence="2" id="KW-1185">Reference proteome</keyword>
<gene>
    <name evidence="1" type="ORF">ACFQ4R_02075</name>
</gene>
<dbReference type="Proteomes" id="UP001597191">
    <property type="component" value="Unassembled WGS sequence"/>
</dbReference>
<comment type="caution">
    <text evidence="1">The sequence shown here is derived from an EMBL/GenBank/DDBJ whole genome shotgun (WGS) entry which is preliminary data.</text>
</comment>
<protein>
    <submittedName>
        <fullName evidence="1">YdeI/OmpD-associated family protein</fullName>
    </submittedName>
</protein>
<proteinExistence type="predicted"/>
<dbReference type="Pfam" id="PF13376">
    <property type="entry name" value="OmdA"/>
    <property type="match status" value="1"/>
</dbReference>